<dbReference type="GO" id="GO:0004721">
    <property type="term" value="F:phosphoprotein phosphatase activity"/>
    <property type="evidence" value="ECO:0007669"/>
    <property type="project" value="UniProtKB-KW"/>
</dbReference>
<evidence type="ECO:0000256" key="1">
    <source>
        <dbReference type="ARBA" id="ARBA00010470"/>
    </source>
</evidence>
<keyword evidence="11" id="KW-1185">Reference proteome</keyword>
<dbReference type="Pfam" id="PF00481">
    <property type="entry name" value="PP2C"/>
    <property type="match status" value="1"/>
</dbReference>
<name>A0AA36DTG7_CYLNA</name>
<comment type="function">
    <text evidence="8">Component of the exocyst complex involved in the docking of exocytic vesicles with fusion sites on the plasma membrane.</text>
</comment>
<dbReference type="Gene3D" id="3.60.40.10">
    <property type="entry name" value="PPM-type phosphatase domain"/>
    <property type="match status" value="1"/>
</dbReference>
<dbReference type="EMBL" id="CATQJL010000112">
    <property type="protein sequence ID" value="CAJ0593390.1"/>
    <property type="molecule type" value="Genomic_DNA"/>
</dbReference>
<keyword evidence="4" id="KW-0479">Metal-binding</keyword>
<dbReference type="PANTHER" id="PTHR14146:SF0">
    <property type="entry name" value="EXOCYST COMPLEX COMPONENT 4"/>
    <property type="match status" value="1"/>
</dbReference>
<evidence type="ECO:0000313" key="10">
    <source>
        <dbReference type="EMBL" id="CAJ0593390.1"/>
    </source>
</evidence>
<evidence type="ECO:0000256" key="7">
    <source>
        <dbReference type="RuleBase" id="RU003465"/>
    </source>
</evidence>
<dbReference type="InterPro" id="IPR007191">
    <property type="entry name" value="Sec8_exocyst_N"/>
</dbReference>
<dbReference type="Proteomes" id="UP001176961">
    <property type="component" value="Unassembled WGS sequence"/>
</dbReference>
<dbReference type="GO" id="GO:0000145">
    <property type="term" value="C:exocyst"/>
    <property type="evidence" value="ECO:0007669"/>
    <property type="project" value="UniProtKB-UniRule"/>
</dbReference>
<dbReference type="SUPFAM" id="SSF81606">
    <property type="entry name" value="PP2C-like"/>
    <property type="match status" value="1"/>
</dbReference>
<protein>
    <recommendedName>
        <fullName evidence="8">Exocyst complex component Sec8</fullName>
    </recommendedName>
</protein>
<comment type="similarity">
    <text evidence="7">Belongs to the PP2C family.</text>
</comment>
<dbReference type="GO" id="GO:0046872">
    <property type="term" value="F:metal ion binding"/>
    <property type="evidence" value="ECO:0007669"/>
    <property type="project" value="UniProtKB-KW"/>
</dbReference>
<dbReference type="PROSITE" id="PS51746">
    <property type="entry name" value="PPM_2"/>
    <property type="match status" value="1"/>
</dbReference>
<dbReference type="GO" id="GO:0007268">
    <property type="term" value="P:chemical synaptic transmission"/>
    <property type="evidence" value="ECO:0007669"/>
    <property type="project" value="TreeGrafter"/>
</dbReference>
<dbReference type="GO" id="GO:0006904">
    <property type="term" value="P:vesicle docking involved in exocytosis"/>
    <property type="evidence" value="ECO:0007669"/>
    <property type="project" value="InterPro"/>
</dbReference>
<keyword evidence="6 7" id="KW-0904">Protein phosphatase</keyword>
<dbReference type="CDD" id="cd00143">
    <property type="entry name" value="PP2Cc"/>
    <property type="match status" value="1"/>
</dbReference>
<dbReference type="PROSITE" id="PS01032">
    <property type="entry name" value="PPM_1"/>
    <property type="match status" value="1"/>
</dbReference>
<dbReference type="GO" id="GO:0006612">
    <property type="term" value="P:protein targeting to membrane"/>
    <property type="evidence" value="ECO:0007669"/>
    <property type="project" value="UniProtKB-UniRule"/>
</dbReference>
<evidence type="ECO:0000259" key="9">
    <source>
        <dbReference type="PROSITE" id="PS51746"/>
    </source>
</evidence>
<feature type="domain" description="PPM-type phosphatase" evidence="9">
    <location>
        <begin position="918"/>
        <end position="1314"/>
    </location>
</feature>
<dbReference type="GO" id="GO:0015031">
    <property type="term" value="P:protein transport"/>
    <property type="evidence" value="ECO:0007669"/>
    <property type="project" value="UniProtKB-KW"/>
</dbReference>
<evidence type="ECO:0000256" key="6">
    <source>
        <dbReference type="ARBA" id="ARBA00022912"/>
    </source>
</evidence>
<keyword evidence="8" id="KW-0653">Protein transport</keyword>
<dbReference type="GO" id="GO:0090522">
    <property type="term" value="P:vesicle tethering involved in exocytosis"/>
    <property type="evidence" value="ECO:0007669"/>
    <property type="project" value="UniProtKB-UniRule"/>
</dbReference>
<dbReference type="SMART" id="SM00332">
    <property type="entry name" value="PP2Cc"/>
    <property type="match status" value="1"/>
</dbReference>
<keyword evidence="3 8" id="KW-0268">Exocytosis</keyword>
<keyword evidence="5 7" id="KW-0378">Hydrolase</keyword>
<dbReference type="PANTHER" id="PTHR14146">
    <property type="entry name" value="EXOCYST COMPLEX COMPONENT 4"/>
    <property type="match status" value="1"/>
</dbReference>
<evidence type="ECO:0000256" key="2">
    <source>
        <dbReference type="ARBA" id="ARBA00022448"/>
    </source>
</evidence>
<dbReference type="InterPro" id="IPR000222">
    <property type="entry name" value="PP2C_BS"/>
</dbReference>
<sequence>MDSKLRRDILRRKHFEVLVDQLSIDVTGLLINVIRSLTTSVSEDQRELEKSRLQKGFQESEALIDRLVRSHQKDVEECLDSFRDVSTRISACRERIHNVRNALQTCKTHLECRRDDLKKLWLENSQQKHICELMAQLEELKEAPSKIELLMNQGNYTDAAKITSTSNDLINGRLSKIEALGQLKTLIRDASETLRERIVDQIVDILVVDPFESHMFDLIHAMPEQKVMESEQCSRLNEKAKRARSLDPVESRLRVVVNALTELGGGSFDIDRLMTLSKAQIEKQVAASVSLMRIRASIDENLAGDQTHLTQLVQMIACQLESSRGAHNVLEKILSDSSGATIMKSYWDGAQNAVEALVSDHLDITPLAAKEPIDSKKPLFRFDATAFASGTSTTDPSMQSPLVVCRPSAFNIVPMFPWLRKLMDSIEKETGESPCQLRRFVHSFVMELFVERVKAGLADRIENALRRSDNTRSRSVANAKVLPSCERVLELCQEVHGLIVSMDLYADRFAALWLLVLTDYNKNVTDMYERTTKSLSEVDGVASRRKISAAWAADEDISRLLMSLPNWQMAANEATPNTPSVPNLESEKEIRQRNERESEILIGNLATQKNIERAELLTDMGDVRALAALHESLRWFACEVRGLMASLPQHVKSTLRGCMVQVRFKDGQITDNEPVLDAMEDCIGRLDTISDTCLLMLHLELRVHCFFHLLPLARPRNVSVHEELDPEVIELGRDLQSFYQLLSSILSQPKLRYIFDGLGHLCAAIFIHSSQHMPRLSEAGKKRVCRNIWGVQQRLSQITSRREAELDRARAFFELLAHEPDRLLAQLPDRRSQFTPVEMNHLVALSVRSHPTLASQHVEFGNGALFCGSGLAVLFAAGLPAVDYTVAYYLYIVRISRWNADTHLRAHERSLPVDQDAILRVDTCQLAANSPIEDFYSAAKCLSSNAFLFGVFDGHGGHSCSRHVSISLFSYICASVLQKHEVKLLPPDGRLQWLFSSADTHLPNLFIESEKDQIIDYYKSFIEHKDLHTVRDALKLAFEMCDENLCKAALPDNRGQIDRLSVATAAAGSCATLAHVRKGNLHVANVGDGAAVLGVVNASGNVIARQLSRAHCIDNADEVQRIRSEHPMYETHILRGGRLLGELYPLRAFGDVRFKWPLDLQKVVLEPMGSPAPPHLHTPPYLSVSPEVFYHKLTPNDKFLVIATDGLWEWLDPDTVVRLVHDHTLGTMTLQPYQPKNGITLKQVMMDILERRIGAKSHKKPIDENCATHIIRHALGGVSGGESKQYERLIDILQIPPGRARNYRDDISVIVVHFNEKYLADEESVSSLEAMEMQAK</sequence>
<evidence type="ECO:0000256" key="5">
    <source>
        <dbReference type="ARBA" id="ARBA00022801"/>
    </source>
</evidence>
<gene>
    <name evidence="10" type="ORF">CYNAS_LOCUS5373</name>
</gene>
<dbReference type="InterPro" id="IPR001932">
    <property type="entry name" value="PPM-type_phosphatase-like_dom"/>
</dbReference>
<accession>A0AA36DTG7</accession>
<evidence type="ECO:0000256" key="4">
    <source>
        <dbReference type="ARBA" id="ARBA00022723"/>
    </source>
</evidence>
<dbReference type="InterPro" id="IPR039682">
    <property type="entry name" value="Sec8/EXOC4"/>
</dbReference>
<comment type="caution">
    <text evidence="10">The sequence shown here is derived from an EMBL/GenBank/DDBJ whole genome shotgun (WGS) entry which is preliminary data.</text>
</comment>
<comment type="similarity">
    <text evidence="1 8">Belongs to the SEC8 family.</text>
</comment>
<dbReference type="GO" id="GO:0006893">
    <property type="term" value="P:Golgi to plasma membrane transport"/>
    <property type="evidence" value="ECO:0007669"/>
    <property type="project" value="TreeGrafter"/>
</dbReference>
<evidence type="ECO:0000256" key="8">
    <source>
        <dbReference type="RuleBase" id="RU367079"/>
    </source>
</evidence>
<proteinExistence type="inferred from homology"/>
<keyword evidence="2 8" id="KW-0813">Transport</keyword>
<organism evidence="10 11">
    <name type="scientific">Cylicocyclus nassatus</name>
    <name type="common">Nematode worm</name>
    <dbReference type="NCBI Taxonomy" id="53992"/>
    <lineage>
        <taxon>Eukaryota</taxon>
        <taxon>Metazoa</taxon>
        <taxon>Ecdysozoa</taxon>
        <taxon>Nematoda</taxon>
        <taxon>Chromadorea</taxon>
        <taxon>Rhabditida</taxon>
        <taxon>Rhabditina</taxon>
        <taxon>Rhabditomorpha</taxon>
        <taxon>Strongyloidea</taxon>
        <taxon>Strongylidae</taxon>
        <taxon>Cylicocyclus</taxon>
    </lineage>
</organism>
<evidence type="ECO:0000313" key="11">
    <source>
        <dbReference type="Proteomes" id="UP001176961"/>
    </source>
</evidence>
<dbReference type="InterPro" id="IPR036457">
    <property type="entry name" value="PPM-type-like_dom_sf"/>
</dbReference>
<dbReference type="GO" id="GO:0032584">
    <property type="term" value="C:growth cone membrane"/>
    <property type="evidence" value="ECO:0007669"/>
    <property type="project" value="TreeGrafter"/>
</dbReference>
<dbReference type="Pfam" id="PF04048">
    <property type="entry name" value="Sec8_N"/>
    <property type="match status" value="1"/>
</dbReference>
<dbReference type="GO" id="GO:0045202">
    <property type="term" value="C:synapse"/>
    <property type="evidence" value="ECO:0007669"/>
    <property type="project" value="TreeGrafter"/>
</dbReference>
<evidence type="ECO:0000256" key="3">
    <source>
        <dbReference type="ARBA" id="ARBA00022483"/>
    </source>
</evidence>
<reference evidence="10" key="1">
    <citation type="submission" date="2023-07" db="EMBL/GenBank/DDBJ databases">
        <authorList>
            <consortium name="CYATHOMIX"/>
        </authorList>
    </citation>
    <scope>NUCLEOTIDE SEQUENCE</scope>
    <source>
        <strain evidence="10">N/A</strain>
    </source>
</reference>